<proteinExistence type="inferred from homology"/>
<evidence type="ECO:0000256" key="5">
    <source>
        <dbReference type="ARBA" id="ARBA00022519"/>
    </source>
</evidence>
<dbReference type="EMBL" id="QEYD01000012">
    <property type="protein sequence ID" value="PWE27296.1"/>
    <property type="molecule type" value="Genomic_DNA"/>
</dbReference>
<evidence type="ECO:0000256" key="13">
    <source>
        <dbReference type="ARBA" id="ARBA00023139"/>
    </source>
</evidence>
<dbReference type="OrthoDB" id="9778595at2"/>
<evidence type="ECO:0000256" key="6">
    <source>
        <dbReference type="ARBA" id="ARBA00022630"/>
    </source>
</evidence>
<keyword evidence="6 18" id="KW-0285">Flavoprotein</keyword>
<keyword evidence="10 18" id="KW-0274">FAD</keyword>
<organism evidence="20 21">
    <name type="scientific">Pararhodobacter marinus</name>
    <dbReference type="NCBI Taxonomy" id="2184063"/>
    <lineage>
        <taxon>Bacteria</taxon>
        <taxon>Pseudomonadati</taxon>
        <taxon>Pseudomonadota</taxon>
        <taxon>Alphaproteobacteria</taxon>
        <taxon>Rhodobacterales</taxon>
        <taxon>Paracoccaceae</taxon>
        <taxon>Pararhodobacter</taxon>
    </lineage>
</organism>
<evidence type="ECO:0000256" key="10">
    <source>
        <dbReference type="ARBA" id="ARBA00022827"/>
    </source>
</evidence>
<reference evidence="20 21" key="1">
    <citation type="submission" date="2018-05" db="EMBL/GenBank/DDBJ databases">
        <title>Pararhodobacter marina sp. nov., isolated from deep-sea water of the Indian Ocean.</title>
        <authorList>
            <person name="Lai Q.Sr."/>
            <person name="Liu X."/>
            <person name="Shao Z."/>
        </authorList>
    </citation>
    <scope>NUCLEOTIDE SEQUENCE [LARGE SCALE GENOMIC DNA]</scope>
    <source>
        <strain evidence="20 21">CIC4N-9</strain>
    </source>
</reference>
<dbReference type="GO" id="GO:0046872">
    <property type="term" value="F:metal ion binding"/>
    <property type="evidence" value="ECO:0007669"/>
    <property type="project" value="UniProtKB-UniRule"/>
</dbReference>
<dbReference type="Pfam" id="PF02424">
    <property type="entry name" value="ApbE"/>
    <property type="match status" value="1"/>
</dbReference>
<dbReference type="PANTHER" id="PTHR30040:SF2">
    <property type="entry name" value="FAD:PROTEIN FMN TRANSFERASE"/>
    <property type="match status" value="1"/>
</dbReference>
<keyword evidence="8 18" id="KW-0479">Metal-binding</keyword>
<feature type="binding site" evidence="19">
    <location>
        <position position="255"/>
    </location>
    <ligand>
        <name>Mg(2+)</name>
        <dbReference type="ChEBI" id="CHEBI:18420"/>
    </ligand>
</feature>
<evidence type="ECO:0000256" key="2">
    <source>
        <dbReference type="ARBA" id="ARBA00011955"/>
    </source>
</evidence>
<dbReference type="GO" id="GO:0016740">
    <property type="term" value="F:transferase activity"/>
    <property type="evidence" value="ECO:0007669"/>
    <property type="project" value="UniProtKB-UniRule"/>
</dbReference>
<name>A0A2U2C5X4_9RHOB</name>
<evidence type="ECO:0000256" key="17">
    <source>
        <dbReference type="ARBA" id="ARBA00060485"/>
    </source>
</evidence>
<keyword evidence="4" id="KW-1003">Cell membrane</keyword>
<evidence type="ECO:0000256" key="15">
    <source>
        <dbReference type="ARBA" id="ARBA00031306"/>
    </source>
</evidence>
<dbReference type="InterPro" id="IPR003374">
    <property type="entry name" value="ApbE-like_sf"/>
</dbReference>
<evidence type="ECO:0000256" key="12">
    <source>
        <dbReference type="ARBA" id="ARBA00023136"/>
    </source>
</evidence>
<dbReference type="InterPro" id="IPR024932">
    <property type="entry name" value="ApbE"/>
</dbReference>
<evidence type="ECO:0000256" key="14">
    <source>
        <dbReference type="ARBA" id="ARBA00023288"/>
    </source>
</evidence>
<evidence type="ECO:0000256" key="16">
    <source>
        <dbReference type="ARBA" id="ARBA00048540"/>
    </source>
</evidence>
<keyword evidence="12" id="KW-0472">Membrane</keyword>
<evidence type="ECO:0000256" key="11">
    <source>
        <dbReference type="ARBA" id="ARBA00022842"/>
    </source>
</evidence>
<protein>
    <recommendedName>
        <fullName evidence="3 18">FAD:protein FMN transferase</fullName>
        <ecNumber evidence="2 18">2.7.1.180</ecNumber>
    </recommendedName>
    <alternativeName>
        <fullName evidence="15 18">Flavin transferase</fullName>
    </alternativeName>
</protein>
<evidence type="ECO:0000256" key="1">
    <source>
        <dbReference type="ARBA" id="ARBA00008282"/>
    </source>
</evidence>
<dbReference type="GO" id="GO:0005886">
    <property type="term" value="C:plasma membrane"/>
    <property type="evidence" value="ECO:0007669"/>
    <property type="project" value="UniProtKB-SubCell"/>
</dbReference>
<dbReference type="PIRSF" id="PIRSF006268">
    <property type="entry name" value="ApbE"/>
    <property type="match status" value="1"/>
</dbReference>
<keyword evidence="11 18" id="KW-0460">Magnesium</keyword>
<dbReference type="EC" id="2.7.1.180" evidence="2 18"/>
<keyword evidence="9" id="KW-0732">Signal</keyword>
<sequence>MGTSYSITVIDETRKLTEAEIRTAIDGALAEVDGQMSNWNPASEISRFNAQTGTRPVTLSRELAMVMDAAEQVHLASDGRFDTTLGPLIELWGFGAPGAHEMPGEAQITDAMARIGHGRILAREGAALRKRQGDAQVYLSAIGKGYGVDRVARAIAELGATDFMVEIGGDMYAAGRNPNGLPWQIGIETPAALGGGVYDVVGISGVGLATSGDYRNYFEQDGQRFSHVIDPTTGRPVTHRTASTTVIAENSMLADAWATAMLVLGRERGLEIARAHDVAVMFIDHADSEAGFASATSPRYDALVA</sequence>
<evidence type="ECO:0000313" key="21">
    <source>
        <dbReference type="Proteomes" id="UP000244940"/>
    </source>
</evidence>
<comment type="cofactor">
    <cofactor evidence="19">
        <name>Mg(2+)</name>
        <dbReference type="ChEBI" id="CHEBI:18420"/>
    </cofactor>
    <cofactor evidence="19">
        <name>Mn(2+)</name>
        <dbReference type="ChEBI" id="CHEBI:29035"/>
    </cofactor>
    <text evidence="19">Magnesium. Can also use manganese.</text>
</comment>
<keyword evidence="13" id="KW-0564">Palmitate</keyword>
<evidence type="ECO:0000256" key="19">
    <source>
        <dbReference type="PIRSR" id="PIRSR006268-2"/>
    </source>
</evidence>
<feature type="binding site" evidence="19">
    <location>
        <position position="141"/>
    </location>
    <ligand>
        <name>Mg(2+)</name>
        <dbReference type="ChEBI" id="CHEBI:18420"/>
    </ligand>
</feature>
<dbReference type="FunFam" id="3.10.520.10:FF:000001">
    <property type="entry name" value="FAD:protein FMN transferase"/>
    <property type="match status" value="1"/>
</dbReference>
<evidence type="ECO:0000256" key="3">
    <source>
        <dbReference type="ARBA" id="ARBA00016337"/>
    </source>
</evidence>
<dbReference type="AlphaFoldDB" id="A0A2U2C5X4"/>
<gene>
    <name evidence="20" type="ORF">C4N9_18465</name>
</gene>
<keyword evidence="7 18" id="KW-0808">Transferase</keyword>
<comment type="caution">
    <text evidence="20">The sequence shown here is derived from an EMBL/GenBank/DDBJ whole genome shotgun (WGS) entry which is preliminary data.</text>
</comment>
<keyword evidence="5" id="KW-0997">Cell inner membrane</keyword>
<comment type="subcellular location">
    <subcellularLocation>
        <location evidence="17">Cell inner membrane</location>
        <topology evidence="17">Lipid-anchor</topology>
        <orientation evidence="17">Periplasmic side</orientation>
    </subcellularLocation>
</comment>
<accession>A0A2U2C5X4</accession>
<dbReference type="Proteomes" id="UP000244940">
    <property type="component" value="Unassembled WGS sequence"/>
</dbReference>
<comment type="similarity">
    <text evidence="1 18">Belongs to the ApbE family.</text>
</comment>
<keyword evidence="21" id="KW-1185">Reference proteome</keyword>
<dbReference type="PANTHER" id="PTHR30040">
    <property type="entry name" value="THIAMINE BIOSYNTHESIS LIPOPROTEIN APBE"/>
    <property type="match status" value="1"/>
</dbReference>
<dbReference type="SUPFAM" id="SSF143631">
    <property type="entry name" value="ApbE-like"/>
    <property type="match status" value="1"/>
</dbReference>
<evidence type="ECO:0000256" key="8">
    <source>
        <dbReference type="ARBA" id="ARBA00022723"/>
    </source>
</evidence>
<keyword evidence="14" id="KW-0449">Lipoprotein</keyword>
<comment type="catalytic activity">
    <reaction evidence="16 18">
        <text>L-threonyl-[protein] + FAD = FMN-L-threonyl-[protein] + AMP + H(+)</text>
        <dbReference type="Rhea" id="RHEA:36847"/>
        <dbReference type="Rhea" id="RHEA-COMP:11060"/>
        <dbReference type="Rhea" id="RHEA-COMP:11061"/>
        <dbReference type="ChEBI" id="CHEBI:15378"/>
        <dbReference type="ChEBI" id="CHEBI:30013"/>
        <dbReference type="ChEBI" id="CHEBI:57692"/>
        <dbReference type="ChEBI" id="CHEBI:74257"/>
        <dbReference type="ChEBI" id="CHEBI:456215"/>
        <dbReference type="EC" id="2.7.1.180"/>
    </reaction>
</comment>
<evidence type="ECO:0000256" key="4">
    <source>
        <dbReference type="ARBA" id="ARBA00022475"/>
    </source>
</evidence>
<evidence type="ECO:0000256" key="9">
    <source>
        <dbReference type="ARBA" id="ARBA00022729"/>
    </source>
</evidence>
<feature type="binding site" evidence="19">
    <location>
        <position position="259"/>
    </location>
    <ligand>
        <name>Mg(2+)</name>
        <dbReference type="ChEBI" id="CHEBI:18420"/>
    </ligand>
</feature>
<evidence type="ECO:0000313" key="20">
    <source>
        <dbReference type="EMBL" id="PWE27296.1"/>
    </source>
</evidence>
<evidence type="ECO:0000256" key="18">
    <source>
        <dbReference type="PIRNR" id="PIRNR006268"/>
    </source>
</evidence>
<dbReference type="Gene3D" id="3.10.520.10">
    <property type="entry name" value="ApbE-like domains"/>
    <property type="match status" value="1"/>
</dbReference>
<evidence type="ECO:0000256" key="7">
    <source>
        <dbReference type="ARBA" id="ARBA00022679"/>
    </source>
</evidence>